<sequence>MTDSERPGRLDELNVVQLNLIAALDQVTSSYWKVMMVRQGRRIQVECEALERYGVPHGLDNDVASALISEYAIAGMPEDGRLTLSATKLLRASGFSLGGLYYDSLHDSLRRLATTTYTVSEGGWRDADRRWTHASFHFLEDLEVSTKDGARLFDERTIIRLRLADKITASIRSGFTKPLDVDFMLSLSRPRARVLYRVLDAARYDLDTGEYLQSLTLGLEELVALCKLTSSRPDNVVRSLESVHAELKKRGYLQEVTITGRGLGRQFHYRFVPEFRPVDPVVTFRLRQYGVTGGAARELSTNHPREWLIAQMDRFDHLVRTQVIVVKKTPAAALVHLLKNPDHYPYPKSPQAAPTRKAGRMEPLLEIPAVSFDDMFVDDSPEEAAERLLTYLSPHYRKLLSAADLDHLRHAVLTGQLEAAAVAREAIGAVTRVDRPSFVSALREQFGRAPDQVTAAFAERS</sequence>
<dbReference type="RefSeq" id="WP_229780837.1">
    <property type="nucleotide sequence ID" value="NZ_BMPP01000014.1"/>
</dbReference>
<evidence type="ECO:0000313" key="2">
    <source>
        <dbReference type="Proteomes" id="UP000647587"/>
    </source>
</evidence>
<proteinExistence type="predicted"/>
<gene>
    <name evidence="1" type="ORF">GCM10008955_30400</name>
</gene>
<protein>
    <recommendedName>
        <fullName evidence="3">Replication initiator protein A</fullName>
    </recommendedName>
</protein>
<evidence type="ECO:0000313" key="1">
    <source>
        <dbReference type="EMBL" id="GGK34277.1"/>
    </source>
</evidence>
<reference evidence="2" key="1">
    <citation type="journal article" date="2019" name="Int. J. Syst. Evol. Microbiol.">
        <title>The Global Catalogue of Microorganisms (GCM) 10K type strain sequencing project: providing services to taxonomists for standard genome sequencing and annotation.</title>
        <authorList>
            <consortium name="The Broad Institute Genomics Platform"/>
            <consortium name="The Broad Institute Genome Sequencing Center for Infectious Disease"/>
            <person name="Wu L."/>
            <person name="Ma J."/>
        </authorList>
    </citation>
    <scope>NUCLEOTIDE SEQUENCE [LARGE SCALE GENOMIC DNA]</scope>
    <source>
        <strain evidence="2">JCM 30331</strain>
    </source>
</reference>
<dbReference type="InterPro" id="IPR018777">
    <property type="entry name" value="Replication_initiator_prot_A"/>
</dbReference>
<comment type="caution">
    <text evidence="1">The sequence shown here is derived from an EMBL/GenBank/DDBJ whole genome shotgun (WGS) entry which is preliminary data.</text>
</comment>
<dbReference type="EMBL" id="BMPP01000014">
    <property type="protein sequence ID" value="GGK34277.1"/>
    <property type="molecule type" value="Genomic_DNA"/>
</dbReference>
<evidence type="ECO:0008006" key="3">
    <source>
        <dbReference type="Google" id="ProtNLM"/>
    </source>
</evidence>
<keyword evidence="2" id="KW-1185">Reference proteome</keyword>
<dbReference type="Pfam" id="PF10134">
    <property type="entry name" value="RPA"/>
    <property type="match status" value="1"/>
</dbReference>
<organism evidence="1 2">
    <name type="scientific">Deinococcus malanensis</name>
    <dbReference type="NCBI Taxonomy" id="1706855"/>
    <lineage>
        <taxon>Bacteria</taxon>
        <taxon>Thermotogati</taxon>
        <taxon>Deinococcota</taxon>
        <taxon>Deinococci</taxon>
        <taxon>Deinococcales</taxon>
        <taxon>Deinococcaceae</taxon>
        <taxon>Deinococcus</taxon>
    </lineage>
</organism>
<name>A0ABQ2EYZ1_9DEIO</name>
<dbReference type="Proteomes" id="UP000647587">
    <property type="component" value="Unassembled WGS sequence"/>
</dbReference>
<accession>A0ABQ2EYZ1</accession>